<keyword evidence="5 7" id="KW-1133">Transmembrane helix</keyword>
<feature type="transmembrane region" description="Helical" evidence="7">
    <location>
        <begin position="190"/>
        <end position="214"/>
    </location>
</feature>
<comment type="subcellular location">
    <subcellularLocation>
        <location evidence="1 7">Cell membrane</location>
        <topology evidence="1 7">Multi-pass membrane protein</topology>
    </subcellularLocation>
</comment>
<evidence type="ECO:0000256" key="3">
    <source>
        <dbReference type="ARBA" id="ARBA00022475"/>
    </source>
</evidence>
<keyword evidence="6 7" id="KW-0472">Membrane</keyword>
<feature type="transmembrane region" description="Helical" evidence="7">
    <location>
        <begin position="138"/>
        <end position="159"/>
    </location>
</feature>
<dbReference type="EMBL" id="CP051428">
    <property type="protein sequence ID" value="QJC51501.1"/>
    <property type="molecule type" value="Genomic_DNA"/>
</dbReference>
<evidence type="ECO:0000256" key="7">
    <source>
        <dbReference type="RuleBase" id="RU363032"/>
    </source>
</evidence>
<dbReference type="PANTHER" id="PTHR43005">
    <property type="entry name" value="BLR7065 PROTEIN"/>
    <property type="match status" value="1"/>
</dbReference>
<dbReference type="PANTHER" id="PTHR43005:SF1">
    <property type="entry name" value="SPERMIDINE_PUTRESCINE TRANSPORT SYSTEM PERMEASE PROTEIN"/>
    <property type="match status" value="1"/>
</dbReference>
<dbReference type="InterPro" id="IPR000515">
    <property type="entry name" value="MetI-like"/>
</dbReference>
<feature type="region of interest" description="Disordered" evidence="8">
    <location>
        <begin position="1"/>
        <end position="21"/>
    </location>
</feature>
<dbReference type="KEGG" id="palr:HGI30_08030"/>
<keyword evidence="2 7" id="KW-0813">Transport</keyword>
<reference evidence="10 11" key="1">
    <citation type="submission" date="2020-04" db="EMBL/GenBank/DDBJ databases">
        <title>Novel Paenibacillus strain UniB2 isolated from commercial digestive syrup.</title>
        <authorList>
            <person name="Thorat V."/>
            <person name="Kirdat K."/>
            <person name="Tiwarekar B."/>
            <person name="Yadav A."/>
        </authorList>
    </citation>
    <scope>NUCLEOTIDE SEQUENCE [LARGE SCALE GENOMIC DNA]</scope>
    <source>
        <strain evidence="10 11">UniB2</strain>
    </source>
</reference>
<feature type="transmembrane region" description="Helical" evidence="7">
    <location>
        <begin position="104"/>
        <end position="126"/>
    </location>
</feature>
<dbReference type="GO" id="GO:0055085">
    <property type="term" value="P:transmembrane transport"/>
    <property type="evidence" value="ECO:0007669"/>
    <property type="project" value="InterPro"/>
</dbReference>
<dbReference type="CDD" id="cd06261">
    <property type="entry name" value="TM_PBP2"/>
    <property type="match status" value="1"/>
</dbReference>
<sequence length="329" mass="36965">MSIETGLAPGRRAGAASGKRPSPVLQKWKRFWRDIRRDAFCYLFLAPFLICFAIFIVIPVVLAATLGFTSYDGFGRLHFIGFANYLALFTQDIVFLTKALPNTFLFALLVGPGGYALSFLFAWLIHQLPLRVRDYYTLVFYAPSMAGAVALSVVWIAAFSGDRVGYVNHFLLTMGWIESPVVWLQDPDSLMKIMILVSLWMSFSVGFLAMLAGLQTVNRELYEAGRIDGISSRLQEVFYITIPSMKPQMLFSAVMTIVSTLKAGSISTQLTGMAVTPQYAGHLLINHVDDYAFIRFELGYASALSVILLLLSYFVMRFAYRLFHEKEEL</sequence>
<dbReference type="SUPFAM" id="SSF161098">
    <property type="entry name" value="MetI-like"/>
    <property type="match status" value="1"/>
</dbReference>
<accession>A0A6H2GVQ0</accession>
<evidence type="ECO:0000256" key="5">
    <source>
        <dbReference type="ARBA" id="ARBA00022989"/>
    </source>
</evidence>
<feature type="transmembrane region" description="Helical" evidence="7">
    <location>
        <begin position="292"/>
        <end position="316"/>
    </location>
</feature>
<evidence type="ECO:0000256" key="6">
    <source>
        <dbReference type="ARBA" id="ARBA00023136"/>
    </source>
</evidence>
<evidence type="ECO:0000256" key="8">
    <source>
        <dbReference type="SAM" id="MobiDB-lite"/>
    </source>
</evidence>
<feature type="transmembrane region" description="Helical" evidence="7">
    <location>
        <begin position="166"/>
        <end position="184"/>
    </location>
</feature>
<evidence type="ECO:0000313" key="11">
    <source>
        <dbReference type="Proteomes" id="UP000502136"/>
    </source>
</evidence>
<feature type="transmembrane region" description="Helical" evidence="7">
    <location>
        <begin position="250"/>
        <end position="272"/>
    </location>
</feature>
<dbReference type="AlphaFoldDB" id="A0A6H2GVQ0"/>
<keyword evidence="4 7" id="KW-0812">Transmembrane</keyword>
<evidence type="ECO:0000313" key="10">
    <source>
        <dbReference type="EMBL" id="QJC51501.1"/>
    </source>
</evidence>
<feature type="transmembrane region" description="Helical" evidence="7">
    <location>
        <begin position="39"/>
        <end position="65"/>
    </location>
</feature>
<dbReference type="Gene3D" id="1.10.3720.10">
    <property type="entry name" value="MetI-like"/>
    <property type="match status" value="1"/>
</dbReference>
<dbReference type="GO" id="GO:0005886">
    <property type="term" value="C:plasma membrane"/>
    <property type="evidence" value="ECO:0007669"/>
    <property type="project" value="UniProtKB-SubCell"/>
</dbReference>
<proteinExistence type="inferred from homology"/>
<gene>
    <name evidence="10" type="ORF">HGI30_08030</name>
</gene>
<evidence type="ECO:0000256" key="1">
    <source>
        <dbReference type="ARBA" id="ARBA00004651"/>
    </source>
</evidence>
<dbReference type="Proteomes" id="UP000502136">
    <property type="component" value="Chromosome"/>
</dbReference>
<evidence type="ECO:0000256" key="4">
    <source>
        <dbReference type="ARBA" id="ARBA00022692"/>
    </source>
</evidence>
<keyword evidence="11" id="KW-1185">Reference proteome</keyword>
<dbReference type="InterPro" id="IPR035906">
    <property type="entry name" value="MetI-like_sf"/>
</dbReference>
<protein>
    <submittedName>
        <fullName evidence="10">Sugar ABC transporter permease</fullName>
    </submittedName>
</protein>
<organism evidence="10 11">
    <name type="scientific">Paenibacillus albicereus</name>
    <dbReference type="NCBI Taxonomy" id="2726185"/>
    <lineage>
        <taxon>Bacteria</taxon>
        <taxon>Bacillati</taxon>
        <taxon>Bacillota</taxon>
        <taxon>Bacilli</taxon>
        <taxon>Bacillales</taxon>
        <taxon>Paenibacillaceae</taxon>
        <taxon>Paenibacillus</taxon>
    </lineage>
</organism>
<keyword evidence="3" id="KW-1003">Cell membrane</keyword>
<dbReference type="PROSITE" id="PS50928">
    <property type="entry name" value="ABC_TM1"/>
    <property type="match status" value="1"/>
</dbReference>
<evidence type="ECO:0000259" key="9">
    <source>
        <dbReference type="PROSITE" id="PS50928"/>
    </source>
</evidence>
<feature type="transmembrane region" description="Helical" evidence="7">
    <location>
        <begin position="77"/>
        <end position="97"/>
    </location>
</feature>
<evidence type="ECO:0000256" key="2">
    <source>
        <dbReference type="ARBA" id="ARBA00022448"/>
    </source>
</evidence>
<comment type="similarity">
    <text evidence="7">Belongs to the binding-protein-dependent transport system permease family.</text>
</comment>
<feature type="domain" description="ABC transmembrane type-1" evidence="9">
    <location>
        <begin position="100"/>
        <end position="319"/>
    </location>
</feature>
<dbReference type="Pfam" id="PF00528">
    <property type="entry name" value="BPD_transp_1"/>
    <property type="match status" value="1"/>
</dbReference>
<name>A0A6H2GVQ0_9BACL</name>
<dbReference type="RefSeq" id="WP_168907148.1">
    <property type="nucleotide sequence ID" value="NZ_CP051428.1"/>
</dbReference>